<name>A0A0E0DB67_9ORYZ</name>
<protein>
    <submittedName>
        <fullName evidence="2">Uncharacterized protein</fullName>
    </submittedName>
</protein>
<keyword evidence="3" id="KW-1185">Reference proteome</keyword>
<feature type="compositionally biased region" description="Low complexity" evidence="1">
    <location>
        <begin position="52"/>
        <end position="63"/>
    </location>
</feature>
<feature type="region of interest" description="Disordered" evidence="1">
    <location>
        <begin position="22"/>
        <end position="122"/>
    </location>
</feature>
<accession>A0A0E0DB67</accession>
<dbReference type="Proteomes" id="UP000008021">
    <property type="component" value="Chromosome 4"/>
</dbReference>
<dbReference type="EnsemblPlants" id="OMERI04G03600.5">
    <property type="protein sequence ID" value="OMERI04G03600.5"/>
    <property type="gene ID" value="OMERI04G03600"/>
</dbReference>
<dbReference type="AlphaFoldDB" id="A0A0E0DB67"/>
<proteinExistence type="predicted"/>
<dbReference type="Gramene" id="OMERI04G03600.5">
    <property type="protein sequence ID" value="OMERI04G03600.5"/>
    <property type="gene ID" value="OMERI04G03600"/>
</dbReference>
<sequence>MNLFLLSSLFQAHWPKRTSQNLINPISSLPPIQPPQPGERPGDRRCAVVDSAPPHAVPAVRGPRPAPPPSTPRTATPPGAPDEDKYAPTMEREEGGESRRGESNGVGCSRRRRAATREERAPSVLPLAATRRRRRQLSQACPLENLRHVKRKNLSYQSSYALQLGLNIVAKCFLKIGLPHQEY</sequence>
<evidence type="ECO:0000256" key="1">
    <source>
        <dbReference type="SAM" id="MobiDB-lite"/>
    </source>
</evidence>
<reference evidence="2" key="2">
    <citation type="submission" date="2018-05" db="EMBL/GenBank/DDBJ databases">
        <title>OmerRS3 (Oryza meridionalis Reference Sequence Version 3).</title>
        <authorList>
            <person name="Zhang J."/>
            <person name="Kudrna D."/>
            <person name="Lee S."/>
            <person name="Talag J."/>
            <person name="Welchert J."/>
            <person name="Wing R.A."/>
        </authorList>
    </citation>
    <scope>NUCLEOTIDE SEQUENCE [LARGE SCALE GENOMIC DNA]</scope>
    <source>
        <strain evidence="2">cv. OR44</strain>
    </source>
</reference>
<feature type="compositionally biased region" description="Basic and acidic residues" evidence="1">
    <location>
        <begin position="82"/>
        <end position="102"/>
    </location>
</feature>
<evidence type="ECO:0000313" key="2">
    <source>
        <dbReference type="EnsemblPlants" id="OMERI04G03600.5"/>
    </source>
</evidence>
<organism evidence="2">
    <name type="scientific">Oryza meridionalis</name>
    <dbReference type="NCBI Taxonomy" id="40149"/>
    <lineage>
        <taxon>Eukaryota</taxon>
        <taxon>Viridiplantae</taxon>
        <taxon>Streptophyta</taxon>
        <taxon>Embryophyta</taxon>
        <taxon>Tracheophyta</taxon>
        <taxon>Spermatophyta</taxon>
        <taxon>Magnoliopsida</taxon>
        <taxon>Liliopsida</taxon>
        <taxon>Poales</taxon>
        <taxon>Poaceae</taxon>
        <taxon>BOP clade</taxon>
        <taxon>Oryzoideae</taxon>
        <taxon>Oryzeae</taxon>
        <taxon>Oryzinae</taxon>
        <taxon>Oryza</taxon>
    </lineage>
</organism>
<evidence type="ECO:0000313" key="3">
    <source>
        <dbReference type="Proteomes" id="UP000008021"/>
    </source>
</evidence>
<reference evidence="2" key="1">
    <citation type="submission" date="2015-04" db="UniProtKB">
        <authorList>
            <consortium name="EnsemblPlants"/>
        </authorList>
    </citation>
    <scope>IDENTIFICATION</scope>
</reference>